<proteinExistence type="predicted"/>
<evidence type="ECO:0000313" key="1">
    <source>
        <dbReference type="EMBL" id="UXH42989.1"/>
    </source>
</evidence>
<name>A0ACD4C2X9_9BACI</name>
<keyword evidence="2" id="KW-1185">Reference proteome</keyword>
<reference evidence="1" key="1">
    <citation type="submission" date="2022-09" db="EMBL/GenBank/DDBJ databases">
        <title>Complete genome sequence of Rossellomorea vietnamensis strain RL-WG62, a newly isolated PGPR with the potential for plant salinity stress alleviation.</title>
        <authorList>
            <person name="Ren L."/>
            <person name="Wang G."/>
            <person name="Hu H."/>
        </authorList>
    </citation>
    <scope>NUCLEOTIDE SEQUENCE</scope>
    <source>
        <strain evidence="1">RL-WG62</strain>
    </source>
</reference>
<protein>
    <submittedName>
        <fullName evidence="1">YwqI/YxiC family protein</fullName>
    </submittedName>
</protein>
<gene>
    <name evidence="1" type="ORF">N5C46_14990</name>
</gene>
<evidence type="ECO:0000313" key="2">
    <source>
        <dbReference type="Proteomes" id="UP001064027"/>
    </source>
</evidence>
<dbReference type="Proteomes" id="UP001064027">
    <property type="component" value="Chromosome"/>
</dbReference>
<accession>A0ACD4C2X9</accession>
<organism evidence="1 2">
    <name type="scientific">Rossellomorea vietnamensis</name>
    <dbReference type="NCBI Taxonomy" id="218284"/>
    <lineage>
        <taxon>Bacteria</taxon>
        <taxon>Bacillati</taxon>
        <taxon>Bacillota</taxon>
        <taxon>Bacilli</taxon>
        <taxon>Bacillales</taxon>
        <taxon>Bacillaceae</taxon>
        <taxon>Rossellomorea</taxon>
    </lineage>
</organism>
<sequence length="90" mass="10438">MTEEIQIVKSEVSSALEELRNTIHSLDASNPQINFTQNKLDLINKLLQIEKNYYQVLNQYKSILQNVQQDSSDSVEELFARDQGLAKRIR</sequence>
<dbReference type="EMBL" id="CP104558">
    <property type="protein sequence ID" value="UXH42989.1"/>
    <property type="molecule type" value="Genomic_DNA"/>
</dbReference>